<sequence length="338" mass="35498">MKVTCMKLVQIVNAAIFLGALYRVVLSTSFNAVHFSFAFISGVFVTNTFYLPLVALLVVVLFKNLAQLYSIPLIGPLLCLVKPGWLCTPPPNPDQSDSSSSSMFSGFSTFSVFSGLFGGSDSVFKASGLLAGHQTVPASESQPPLPTTPTTNPTLTPNPTQIPNPTLTPNLNPTTTTIITPDPTPTTTPNPDTDPTPDPTTTPNPDTDPTPDPSTTPNPDTDPTPDPSTTPSPDTDPATPSPDTDPDPEPNPNPFLQTTVDASGRPVFFGRPLDLVNPEDMEFDACQEFLLSMLSGKHQPKRTTPTPNVAAAGSVSGFDPSAPPEPASGAGPHKSPKP</sequence>
<feature type="compositionally biased region" description="Low complexity" evidence="1">
    <location>
        <begin position="231"/>
        <end position="242"/>
    </location>
</feature>
<keyword evidence="4" id="KW-1185">Reference proteome</keyword>
<comment type="caution">
    <text evidence="3">The sequence shown here is derived from an EMBL/GenBank/DDBJ whole genome shotgun (WGS) entry which is preliminary data.</text>
</comment>
<keyword evidence="2" id="KW-1133">Transmembrane helix</keyword>
<organism evidence="3 4">
    <name type="scientific">Nematocida displodere</name>
    <dbReference type="NCBI Taxonomy" id="1805483"/>
    <lineage>
        <taxon>Eukaryota</taxon>
        <taxon>Fungi</taxon>
        <taxon>Fungi incertae sedis</taxon>
        <taxon>Microsporidia</taxon>
        <taxon>Nematocida</taxon>
    </lineage>
</organism>
<evidence type="ECO:0000256" key="2">
    <source>
        <dbReference type="SAM" id="Phobius"/>
    </source>
</evidence>
<feature type="region of interest" description="Disordered" evidence="1">
    <location>
        <begin position="134"/>
        <end position="273"/>
    </location>
</feature>
<evidence type="ECO:0000256" key="1">
    <source>
        <dbReference type="SAM" id="MobiDB-lite"/>
    </source>
</evidence>
<reference evidence="3 4" key="1">
    <citation type="submission" date="2016-02" db="EMBL/GenBank/DDBJ databases">
        <title>Discovery of a natural microsporidian pathogen with a broad tissue tropism in Caenorhabditis elegans.</title>
        <authorList>
            <person name="Luallen R.J."/>
            <person name="Reinke A.W."/>
            <person name="Tong L."/>
            <person name="Botts M.R."/>
            <person name="Felix M.-A."/>
            <person name="Troemel E.R."/>
        </authorList>
    </citation>
    <scope>NUCLEOTIDE SEQUENCE [LARGE SCALE GENOMIC DNA]</scope>
    <source>
        <strain evidence="3 4">JUm2807</strain>
    </source>
</reference>
<feature type="compositionally biased region" description="Low complexity" evidence="1">
    <location>
        <begin position="148"/>
        <end position="181"/>
    </location>
</feature>
<keyword evidence="2" id="KW-0812">Transmembrane</keyword>
<feature type="transmembrane region" description="Helical" evidence="2">
    <location>
        <begin position="7"/>
        <end position="25"/>
    </location>
</feature>
<accession>A0A177EFG0</accession>
<evidence type="ECO:0000313" key="3">
    <source>
        <dbReference type="EMBL" id="OAG29729.1"/>
    </source>
</evidence>
<proteinExistence type="predicted"/>
<keyword evidence="2" id="KW-0472">Membrane</keyword>
<gene>
    <name evidence="3" type="ORF">NEDG_00862</name>
</gene>
<dbReference type="Proteomes" id="UP000185944">
    <property type="component" value="Unassembled WGS sequence"/>
</dbReference>
<feature type="compositionally biased region" description="Pro residues" evidence="1">
    <location>
        <begin position="182"/>
        <end position="230"/>
    </location>
</feature>
<protein>
    <submittedName>
        <fullName evidence="3">Uncharacterized protein</fullName>
    </submittedName>
</protein>
<feature type="region of interest" description="Disordered" evidence="1">
    <location>
        <begin position="297"/>
        <end position="338"/>
    </location>
</feature>
<dbReference type="EMBL" id="LTDL01000040">
    <property type="protein sequence ID" value="OAG29729.1"/>
    <property type="molecule type" value="Genomic_DNA"/>
</dbReference>
<dbReference type="VEuPathDB" id="MicrosporidiaDB:NEDG_00862"/>
<feature type="transmembrane region" description="Helical" evidence="2">
    <location>
        <begin position="37"/>
        <end position="61"/>
    </location>
</feature>
<dbReference type="GeneID" id="93647212"/>
<name>A0A177EFG0_9MICR</name>
<dbReference type="RefSeq" id="XP_067544377.1">
    <property type="nucleotide sequence ID" value="XM_067688280.1"/>
</dbReference>
<evidence type="ECO:0000313" key="4">
    <source>
        <dbReference type="Proteomes" id="UP000185944"/>
    </source>
</evidence>
<dbReference type="AlphaFoldDB" id="A0A177EFG0"/>